<name>A0ACC0PB58_RHOML</name>
<organism evidence="1 2">
    <name type="scientific">Rhododendron molle</name>
    <name type="common">Chinese azalea</name>
    <name type="synonym">Azalea mollis</name>
    <dbReference type="NCBI Taxonomy" id="49168"/>
    <lineage>
        <taxon>Eukaryota</taxon>
        <taxon>Viridiplantae</taxon>
        <taxon>Streptophyta</taxon>
        <taxon>Embryophyta</taxon>
        <taxon>Tracheophyta</taxon>
        <taxon>Spermatophyta</taxon>
        <taxon>Magnoliopsida</taxon>
        <taxon>eudicotyledons</taxon>
        <taxon>Gunneridae</taxon>
        <taxon>Pentapetalae</taxon>
        <taxon>asterids</taxon>
        <taxon>Ericales</taxon>
        <taxon>Ericaceae</taxon>
        <taxon>Ericoideae</taxon>
        <taxon>Rhodoreae</taxon>
        <taxon>Rhododendron</taxon>
    </lineage>
</organism>
<sequence length="111" mass="13131">MRQEAEGARLILVKLYSWYAVQYSFTTERESMLELGNVEEETVRIVLPVLFQTNKRIYWSYNFTRSRLSIEATTHDQKFFFDLGIMMHLTDDNLISQFSLCSRISQSYAVL</sequence>
<gene>
    <name evidence="1" type="ORF">RHMOL_Rhmol04G0380700</name>
</gene>
<keyword evidence="2" id="KW-1185">Reference proteome</keyword>
<reference evidence="1" key="1">
    <citation type="submission" date="2022-02" db="EMBL/GenBank/DDBJ databases">
        <title>Plant Genome Project.</title>
        <authorList>
            <person name="Zhang R.-G."/>
        </authorList>
    </citation>
    <scope>NUCLEOTIDE SEQUENCE</scope>
    <source>
        <strain evidence="1">AT1</strain>
    </source>
</reference>
<proteinExistence type="predicted"/>
<accession>A0ACC0PB58</accession>
<comment type="caution">
    <text evidence="1">The sequence shown here is derived from an EMBL/GenBank/DDBJ whole genome shotgun (WGS) entry which is preliminary data.</text>
</comment>
<dbReference type="EMBL" id="CM046391">
    <property type="protein sequence ID" value="KAI8561938.1"/>
    <property type="molecule type" value="Genomic_DNA"/>
</dbReference>
<evidence type="ECO:0000313" key="2">
    <source>
        <dbReference type="Proteomes" id="UP001062846"/>
    </source>
</evidence>
<protein>
    <submittedName>
        <fullName evidence="1">Uncharacterized protein</fullName>
    </submittedName>
</protein>
<dbReference type="Proteomes" id="UP001062846">
    <property type="component" value="Chromosome 4"/>
</dbReference>
<evidence type="ECO:0000313" key="1">
    <source>
        <dbReference type="EMBL" id="KAI8561938.1"/>
    </source>
</evidence>